<dbReference type="RefSeq" id="WP_208058467.1">
    <property type="nucleotide sequence ID" value="NZ_JAGDYP010000003.1"/>
</dbReference>
<dbReference type="Pfam" id="PF13477">
    <property type="entry name" value="Glyco_trans_4_2"/>
    <property type="match status" value="1"/>
</dbReference>
<dbReference type="EMBL" id="JAGDYP010000003">
    <property type="protein sequence ID" value="MBO1883880.1"/>
    <property type="molecule type" value="Genomic_DNA"/>
</dbReference>
<comment type="caution">
    <text evidence="3">The sequence shown here is derived from an EMBL/GenBank/DDBJ whole genome shotgun (WGS) entry which is preliminary data.</text>
</comment>
<evidence type="ECO:0000313" key="4">
    <source>
        <dbReference type="Proteomes" id="UP000681610"/>
    </source>
</evidence>
<dbReference type="Gene3D" id="3.40.50.2000">
    <property type="entry name" value="Glycogen Phosphorylase B"/>
    <property type="match status" value="2"/>
</dbReference>
<keyword evidence="4" id="KW-1185">Reference proteome</keyword>
<evidence type="ECO:0000313" key="3">
    <source>
        <dbReference type="EMBL" id="MBO1883880.1"/>
    </source>
</evidence>
<name>A0ABS3PX35_9FLAO</name>
<dbReference type="Pfam" id="PF00534">
    <property type="entry name" value="Glycos_transf_1"/>
    <property type="match status" value="1"/>
</dbReference>
<feature type="domain" description="Glycosyltransferase subfamily 4-like N-terminal" evidence="2">
    <location>
        <begin position="17"/>
        <end position="155"/>
    </location>
</feature>
<dbReference type="InterPro" id="IPR028098">
    <property type="entry name" value="Glyco_trans_4-like_N"/>
</dbReference>
<dbReference type="Proteomes" id="UP000681610">
    <property type="component" value="Unassembled WGS sequence"/>
</dbReference>
<evidence type="ECO:0000259" key="1">
    <source>
        <dbReference type="Pfam" id="PF00534"/>
    </source>
</evidence>
<proteinExistence type="predicted"/>
<dbReference type="PANTHER" id="PTHR12526:SF638">
    <property type="entry name" value="SPORE COAT PROTEIN SA"/>
    <property type="match status" value="1"/>
</dbReference>
<dbReference type="InterPro" id="IPR001296">
    <property type="entry name" value="Glyco_trans_1"/>
</dbReference>
<reference evidence="3 4" key="1">
    <citation type="submission" date="2021-03" db="EMBL/GenBank/DDBJ databases">
        <title>Isolation and description of Capnocytophaga bilenii sp. nov., a novel Capnocytophaga species, isolated from a gingivitis subject.</title>
        <authorList>
            <person name="Antezack A."/>
            <person name="Monnet-Corti V."/>
            <person name="La Scola B."/>
        </authorList>
    </citation>
    <scope>NUCLEOTIDE SEQUENCE [LARGE SCALE GENOMIC DNA]</scope>
    <source>
        <strain evidence="3 4">Marseille-Q4570</strain>
    </source>
</reference>
<organism evidence="3 4">
    <name type="scientific">Capnocytophaga bilenii</name>
    <dbReference type="NCBI Taxonomy" id="2819369"/>
    <lineage>
        <taxon>Bacteria</taxon>
        <taxon>Pseudomonadati</taxon>
        <taxon>Bacteroidota</taxon>
        <taxon>Flavobacteriia</taxon>
        <taxon>Flavobacteriales</taxon>
        <taxon>Flavobacteriaceae</taxon>
        <taxon>Capnocytophaga</taxon>
    </lineage>
</organism>
<protein>
    <submittedName>
        <fullName evidence="3">Glycosyltransferase family 4 protein</fullName>
    </submittedName>
</protein>
<feature type="domain" description="Glycosyl transferase family 1" evidence="1">
    <location>
        <begin position="193"/>
        <end position="352"/>
    </location>
</feature>
<dbReference type="PANTHER" id="PTHR12526">
    <property type="entry name" value="GLYCOSYLTRANSFERASE"/>
    <property type="match status" value="1"/>
</dbReference>
<sequence>MKKIILLNNIVRDLLIFRKHLIAYLIERDYQVYAMATDFTFETRHQITEMGAIPVDYSFARGGLNPFSDLRNMYKLERIIEDIAPDVVVASFVKPVIYGTIASYRAKVPKVIAMVEGLGYPFTEQPNGQSLKAKLIKAIQILLYKIALPKAHTVVFLNHNDPTDLLVKYRIPVRRKAILGGIGLILDEFPYSEAPTQPISFIFVARLLREKGVFEFLQAAEIVKAKHPEVLFKVVGSLDNENPGALREKELTHYIENQTIVYPGYVQDVNNWIKESSVFVLPSYREGMPRSTQEAMAVGRAVITTDVPGCRETVIDGKNGFLVPVWDVPALVKAMEYFIANPQEINRMGAESYAIAAERFDGDKVNERLFKMIEN</sequence>
<dbReference type="SUPFAM" id="SSF53756">
    <property type="entry name" value="UDP-Glycosyltransferase/glycogen phosphorylase"/>
    <property type="match status" value="1"/>
</dbReference>
<dbReference type="CDD" id="cd03808">
    <property type="entry name" value="GT4_CapM-like"/>
    <property type="match status" value="1"/>
</dbReference>
<evidence type="ECO:0000259" key="2">
    <source>
        <dbReference type="Pfam" id="PF13477"/>
    </source>
</evidence>
<accession>A0ABS3PX35</accession>
<gene>
    <name evidence="3" type="ORF">J4N46_05505</name>
</gene>